<evidence type="ECO:0000313" key="3">
    <source>
        <dbReference type="Proteomes" id="UP000325577"/>
    </source>
</evidence>
<sequence>MGRRCEHGYTEKGFKGDLAVGADLSKGKTNAKVSEGKRNVSHQKQEEEVSNNEKWGDRSEDSEQGRDTSESGTIISETHEDILSINEGSLWQNLQETVDRAMKMNVAGSSLGKEVDPEVRSKAMNYAPSGFPQEHGEVSDARREAGPMCRMVNGKESSQAGIDIDLAVVCSEEEGTNQMACVPLAVIHPSQGFMCEMGQVGFSEVAKNGNSDDVK</sequence>
<dbReference type="Proteomes" id="UP000325577">
    <property type="component" value="Linkage Group LG6"/>
</dbReference>
<dbReference type="EMBL" id="CM018049">
    <property type="protein sequence ID" value="KAA8519182.1"/>
    <property type="molecule type" value="Genomic_DNA"/>
</dbReference>
<organism evidence="2 3">
    <name type="scientific">Nyssa sinensis</name>
    <dbReference type="NCBI Taxonomy" id="561372"/>
    <lineage>
        <taxon>Eukaryota</taxon>
        <taxon>Viridiplantae</taxon>
        <taxon>Streptophyta</taxon>
        <taxon>Embryophyta</taxon>
        <taxon>Tracheophyta</taxon>
        <taxon>Spermatophyta</taxon>
        <taxon>Magnoliopsida</taxon>
        <taxon>eudicotyledons</taxon>
        <taxon>Gunneridae</taxon>
        <taxon>Pentapetalae</taxon>
        <taxon>asterids</taxon>
        <taxon>Cornales</taxon>
        <taxon>Nyssaceae</taxon>
        <taxon>Nyssa</taxon>
    </lineage>
</organism>
<feature type="compositionally biased region" description="Basic and acidic residues" evidence="1">
    <location>
        <begin position="54"/>
        <end position="69"/>
    </location>
</feature>
<evidence type="ECO:0000313" key="2">
    <source>
        <dbReference type="EMBL" id="KAA8519182.1"/>
    </source>
</evidence>
<dbReference type="AlphaFoldDB" id="A0A5J4ZNX4"/>
<feature type="compositionally biased region" description="Basic and acidic residues" evidence="1">
    <location>
        <begin position="34"/>
        <end position="47"/>
    </location>
</feature>
<gene>
    <name evidence="2" type="ORF">F0562_013438</name>
</gene>
<feature type="compositionally biased region" description="Basic and acidic residues" evidence="1">
    <location>
        <begin position="1"/>
        <end position="15"/>
    </location>
</feature>
<name>A0A5J4ZNX4_9ASTE</name>
<proteinExistence type="predicted"/>
<feature type="region of interest" description="Disordered" evidence="1">
    <location>
        <begin position="1"/>
        <end position="80"/>
    </location>
</feature>
<reference evidence="2 3" key="1">
    <citation type="submission" date="2019-09" db="EMBL/GenBank/DDBJ databases">
        <title>A chromosome-level genome assembly of the Chinese tupelo Nyssa sinensis.</title>
        <authorList>
            <person name="Yang X."/>
            <person name="Kang M."/>
            <person name="Yang Y."/>
            <person name="Xiong H."/>
            <person name="Wang M."/>
            <person name="Zhang Z."/>
            <person name="Wang Z."/>
            <person name="Wu H."/>
            <person name="Ma T."/>
            <person name="Liu J."/>
            <person name="Xi Z."/>
        </authorList>
    </citation>
    <scope>NUCLEOTIDE SEQUENCE [LARGE SCALE GENOMIC DNA]</scope>
    <source>
        <strain evidence="2">J267</strain>
        <tissue evidence="2">Leaf</tissue>
    </source>
</reference>
<accession>A0A5J4ZNX4</accession>
<keyword evidence="3" id="KW-1185">Reference proteome</keyword>
<protein>
    <submittedName>
        <fullName evidence="2">Uncharacterized protein</fullName>
    </submittedName>
</protein>
<evidence type="ECO:0000256" key="1">
    <source>
        <dbReference type="SAM" id="MobiDB-lite"/>
    </source>
</evidence>